<gene>
    <name evidence="2" type="primary">pfpI</name>
    <name evidence="2" type="ORF">FBIBDDDO_00005</name>
</gene>
<dbReference type="PANTHER" id="PTHR48094:SF12">
    <property type="entry name" value="PARKINSON DISEASE PROTEIN 7 HOMOLOG"/>
    <property type="match status" value="1"/>
</dbReference>
<evidence type="ECO:0000313" key="2">
    <source>
        <dbReference type="EMBL" id="QNO55143.1"/>
    </source>
</evidence>
<reference evidence="2" key="1">
    <citation type="submission" date="2020-06" db="EMBL/GenBank/DDBJ databases">
        <title>Unique genomic features of the anaerobic methanotrophic archaea.</title>
        <authorList>
            <person name="Chadwick G.L."/>
            <person name="Skennerton C.T."/>
            <person name="Laso-Perez R."/>
            <person name="Leu A.O."/>
            <person name="Speth D.R."/>
            <person name="Yu H."/>
            <person name="Morgan-Lang C."/>
            <person name="Hatzenpichler R."/>
            <person name="Goudeau D."/>
            <person name="Malmstrom R."/>
            <person name="Brazelton W.J."/>
            <person name="Woyke T."/>
            <person name="Hallam S.J."/>
            <person name="Tyson G.W."/>
            <person name="Wegener G."/>
            <person name="Boetius A."/>
            <person name="Orphan V."/>
        </authorList>
    </citation>
    <scope>NUCLEOTIDE SEQUENCE</scope>
</reference>
<feature type="domain" description="DJ-1/PfpI" evidence="1">
    <location>
        <begin position="3"/>
        <end position="163"/>
    </location>
</feature>
<dbReference type="GO" id="GO:0036524">
    <property type="term" value="F:protein deglycase activity"/>
    <property type="evidence" value="ECO:0007669"/>
    <property type="project" value="UniProtKB-EC"/>
</dbReference>
<dbReference type="EC" id="3.5.1.124" evidence="2"/>
<dbReference type="NCBIfam" id="TIGR01383">
    <property type="entry name" value="not_thiJ"/>
    <property type="match status" value="1"/>
</dbReference>
<proteinExistence type="predicted"/>
<protein>
    <submittedName>
        <fullName evidence="2">Deglycase PfpI</fullName>
        <ecNumber evidence="2">3.5.1.124</ecNumber>
    </submittedName>
</protein>
<dbReference type="PANTHER" id="PTHR48094">
    <property type="entry name" value="PROTEIN/NUCLEIC ACID DEGLYCASE DJ-1-RELATED"/>
    <property type="match status" value="1"/>
</dbReference>
<dbReference type="InterPro" id="IPR050325">
    <property type="entry name" value="Prot/Nucl_acid_deglycase"/>
</dbReference>
<dbReference type="SUPFAM" id="SSF52317">
    <property type="entry name" value="Class I glutamine amidotransferase-like"/>
    <property type="match status" value="1"/>
</dbReference>
<sequence length="182" mass="18960">MTKAVLFLATGFEDIEVASIIDTLRRGGVEVVIAGLQAGAIEGKYGIKLVPDIAIDEIELEKYDAVILPGGYPGYANLGADRRVLESVKKAFGIGIFVAAICGAPSVLAKSGVLKGKKATIYPGMEAELTGAKPSNERVVVDGTVVTSQGPGTALEFGVKLVEILAGDKKARALKEELVANF</sequence>
<organism evidence="2">
    <name type="scientific">Candidatus Methanophaga sp. ANME-1 ERB7</name>
    <dbReference type="NCBI Taxonomy" id="2759913"/>
    <lineage>
        <taxon>Archaea</taxon>
        <taxon>Methanobacteriati</taxon>
        <taxon>Methanobacteriota</taxon>
        <taxon>Stenosarchaea group</taxon>
        <taxon>Methanomicrobia</taxon>
        <taxon>Candidatus Methanophagales</taxon>
        <taxon>Candidatus Methanophagaceae</taxon>
        <taxon>Candidatus Methanophaga</taxon>
    </lineage>
</organism>
<dbReference type="InterPro" id="IPR029062">
    <property type="entry name" value="Class_I_gatase-like"/>
</dbReference>
<dbReference type="AlphaFoldDB" id="A0A7G9Z4F9"/>
<dbReference type="GO" id="GO:0005737">
    <property type="term" value="C:cytoplasm"/>
    <property type="evidence" value="ECO:0007669"/>
    <property type="project" value="TreeGrafter"/>
</dbReference>
<evidence type="ECO:0000259" key="1">
    <source>
        <dbReference type="Pfam" id="PF01965"/>
    </source>
</evidence>
<dbReference type="InterPro" id="IPR002818">
    <property type="entry name" value="DJ-1/PfpI"/>
</dbReference>
<keyword evidence="2" id="KW-0378">Hydrolase</keyword>
<dbReference type="CDD" id="cd03135">
    <property type="entry name" value="GATase1_DJ-1"/>
    <property type="match status" value="1"/>
</dbReference>
<name>A0A7G9Z4F9_9EURY</name>
<dbReference type="Pfam" id="PF01965">
    <property type="entry name" value="DJ-1_PfpI"/>
    <property type="match status" value="1"/>
</dbReference>
<dbReference type="Gene3D" id="3.40.50.880">
    <property type="match status" value="1"/>
</dbReference>
<accession>A0A7G9Z4F9</accession>
<dbReference type="EMBL" id="MT631604">
    <property type="protein sequence ID" value="QNO55143.1"/>
    <property type="molecule type" value="Genomic_DNA"/>
</dbReference>
<dbReference type="InterPro" id="IPR006287">
    <property type="entry name" value="DJ-1"/>
</dbReference>